<reference evidence="3 4" key="1">
    <citation type="submission" date="2019-06" db="EMBL/GenBank/DDBJ databases">
        <authorList>
            <person name="Li M."/>
        </authorList>
    </citation>
    <scope>NUCLEOTIDE SEQUENCE [LARGE SCALE GENOMIC DNA]</scope>
    <source>
        <strain evidence="3 4">BGMRC2036</strain>
    </source>
</reference>
<name>A0A506U6T8_9HYPH</name>
<evidence type="ECO:0000313" key="3">
    <source>
        <dbReference type="EMBL" id="TPW30112.1"/>
    </source>
</evidence>
<dbReference type="GO" id="GO:0005737">
    <property type="term" value="C:cytoplasm"/>
    <property type="evidence" value="ECO:0007669"/>
    <property type="project" value="TreeGrafter"/>
</dbReference>
<proteinExistence type="predicted"/>
<dbReference type="PANTHER" id="PTHR43625">
    <property type="entry name" value="AFLATOXIN B1 ALDEHYDE REDUCTASE"/>
    <property type="match status" value="1"/>
</dbReference>
<dbReference type="CDD" id="cd19088">
    <property type="entry name" value="AKR_AKR13B1"/>
    <property type="match status" value="1"/>
</dbReference>
<gene>
    <name evidence="3" type="ORF">FJU08_12370</name>
</gene>
<feature type="domain" description="NADP-dependent oxidoreductase" evidence="2">
    <location>
        <begin position="24"/>
        <end position="291"/>
    </location>
</feature>
<dbReference type="InterPro" id="IPR036812">
    <property type="entry name" value="NAD(P)_OxRdtase_dom_sf"/>
</dbReference>
<dbReference type="InterPro" id="IPR023210">
    <property type="entry name" value="NADP_OxRdtase_dom"/>
</dbReference>
<dbReference type="RefSeq" id="WP_141149321.1">
    <property type="nucleotide sequence ID" value="NZ_VHLG01000007.1"/>
</dbReference>
<dbReference type="NCBIfam" id="NF007695">
    <property type="entry name" value="PRK10376.1"/>
    <property type="match status" value="1"/>
</dbReference>
<dbReference type="AlphaFoldDB" id="A0A506U6T8"/>
<keyword evidence="4" id="KW-1185">Reference proteome</keyword>
<keyword evidence="1" id="KW-0560">Oxidoreductase</keyword>
<evidence type="ECO:0000259" key="2">
    <source>
        <dbReference type="Pfam" id="PF00248"/>
    </source>
</evidence>
<dbReference type="OrthoDB" id="7181835at2"/>
<dbReference type="Pfam" id="PF00248">
    <property type="entry name" value="Aldo_ket_red"/>
    <property type="match status" value="1"/>
</dbReference>
<dbReference type="InterPro" id="IPR050791">
    <property type="entry name" value="Aldo-Keto_reductase"/>
</dbReference>
<protein>
    <submittedName>
        <fullName evidence="3">Oxidoreductase</fullName>
    </submittedName>
</protein>
<organism evidence="3 4">
    <name type="scientific">Martelella alba</name>
    <dbReference type="NCBI Taxonomy" id="2590451"/>
    <lineage>
        <taxon>Bacteria</taxon>
        <taxon>Pseudomonadati</taxon>
        <taxon>Pseudomonadota</taxon>
        <taxon>Alphaproteobacteria</taxon>
        <taxon>Hyphomicrobiales</taxon>
        <taxon>Aurantimonadaceae</taxon>
        <taxon>Martelella</taxon>
    </lineage>
</organism>
<dbReference type="PANTHER" id="PTHR43625:SF40">
    <property type="entry name" value="ALDO-KETO REDUCTASE YAKC [NADP(+)]"/>
    <property type="match status" value="1"/>
</dbReference>
<dbReference type="SUPFAM" id="SSF51430">
    <property type="entry name" value="NAD(P)-linked oxidoreductase"/>
    <property type="match status" value="1"/>
</dbReference>
<dbReference type="Gene3D" id="3.20.20.100">
    <property type="entry name" value="NADP-dependent oxidoreductase domain"/>
    <property type="match status" value="1"/>
</dbReference>
<accession>A0A506U6T8</accession>
<dbReference type="Proteomes" id="UP000318801">
    <property type="component" value="Unassembled WGS sequence"/>
</dbReference>
<evidence type="ECO:0000313" key="4">
    <source>
        <dbReference type="Proteomes" id="UP000318801"/>
    </source>
</evidence>
<evidence type="ECO:0000256" key="1">
    <source>
        <dbReference type="ARBA" id="ARBA00023002"/>
    </source>
</evidence>
<dbReference type="EMBL" id="VHLG01000007">
    <property type="protein sequence ID" value="TPW30112.1"/>
    <property type="molecule type" value="Genomic_DNA"/>
</dbReference>
<dbReference type="GO" id="GO:0016491">
    <property type="term" value="F:oxidoreductase activity"/>
    <property type="evidence" value="ECO:0007669"/>
    <property type="project" value="UniProtKB-KW"/>
</dbReference>
<comment type="caution">
    <text evidence="3">The sequence shown here is derived from an EMBL/GenBank/DDBJ whole genome shotgun (WGS) entry which is preliminary data.</text>
</comment>
<sequence length="295" mass="32271">MTHSTLASAAGRFTFPGSDLSVNRMGFGAMQLAGPHVFGEPKDPEECRAVLKEALALGIDHIDTSDFYGPYVTNRLIAETLHPYADNLVLVSKIGGWRDDQGGWNMNHSPDFLRKSVEDNLERLKIDQVPIVNLRMGSVAGFSDDAELAVPMQTMRQLQEEGLIGHIGLSTVTETQIRIAQDIAPIVCIQNHYNLVHRDDDAMIDSLAEQGIAYVPYFPLGGFMPYQSEELDSVAAELNASAQQVALAWLLQRSPNMLVIPGTSKRAHLKDNIAAAALKLDAAHLARLNAIVTMK</sequence>